<dbReference type="Gene3D" id="1.10.510.10">
    <property type="entry name" value="Transferase(Phosphotransferase) domain 1"/>
    <property type="match status" value="1"/>
</dbReference>
<keyword evidence="5" id="KW-0689">Ribosomal protein</keyword>
<dbReference type="PRINTS" id="PR00456">
    <property type="entry name" value="RIBOSOMALP2"/>
</dbReference>
<proteinExistence type="predicted"/>
<feature type="transmembrane region" description="Helical" evidence="8">
    <location>
        <begin position="612"/>
        <end position="633"/>
    </location>
</feature>
<keyword evidence="3 10" id="KW-0418">Kinase</keyword>
<dbReference type="OrthoDB" id="5488531at2"/>
<evidence type="ECO:0000256" key="8">
    <source>
        <dbReference type="SAM" id="Phobius"/>
    </source>
</evidence>
<dbReference type="AlphaFoldDB" id="A0A2L0FAV4"/>
<feature type="compositionally biased region" description="Gly residues" evidence="7">
    <location>
        <begin position="569"/>
        <end position="579"/>
    </location>
</feature>
<dbReference type="GO" id="GO:0005840">
    <property type="term" value="C:ribosome"/>
    <property type="evidence" value="ECO:0007669"/>
    <property type="project" value="UniProtKB-KW"/>
</dbReference>
<evidence type="ECO:0000313" key="11">
    <source>
        <dbReference type="Proteomes" id="UP000238348"/>
    </source>
</evidence>
<name>A0A2L0FAV4_SORCE</name>
<feature type="compositionally biased region" description="Low complexity" evidence="7">
    <location>
        <begin position="352"/>
        <end position="369"/>
    </location>
</feature>
<evidence type="ECO:0000256" key="6">
    <source>
        <dbReference type="ARBA" id="ARBA00023274"/>
    </source>
</evidence>
<dbReference type="Pfam" id="PF00069">
    <property type="entry name" value="Pkinase"/>
    <property type="match status" value="1"/>
</dbReference>
<organism evidence="10 11">
    <name type="scientific">Sorangium cellulosum</name>
    <name type="common">Polyangium cellulosum</name>
    <dbReference type="NCBI Taxonomy" id="56"/>
    <lineage>
        <taxon>Bacteria</taxon>
        <taxon>Pseudomonadati</taxon>
        <taxon>Myxococcota</taxon>
        <taxon>Polyangia</taxon>
        <taxon>Polyangiales</taxon>
        <taxon>Polyangiaceae</taxon>
        <taxon>Sorangium</taxon>
    </lineage>
</organism>
<protein>
    <submittedName>
        <fullName evidence="10">Protein kinase</fullName>
        <ecNumber evidence="10">2.7.11.1</ecNumber>
    </submittedName>
</protein>
<dbReference type="GO" id="GO:0003735">
    <property type="term" value="F:structural constituent of ribosome"/>
    <property type="evidence" value="ECO:0007669"/>
    <property type="project" value="InterPro"/>
</dbReference>
<dbReference type="InterPro" id="IPR000719">
    <property type="entry name" value="Prot_kinase_dom"/>
</dbReference>
<feature type="compositionally biased region" description="Low complexity" evidence="7">
    <location>
        <begin position="380"/>
        <end position="391"/>
    </location>
</feature>
<dbReference type="Proteomes" id="UP000238348">
    <property type="component" value="Chromosome"/>
</dbReference>
<sequence>MFPTEPAPETIGAYKILRRLAGSGSTSVYLGRLDGPLGFRRVCELKLVPNTAEGDPRFADELAREASICASLNHPVIVRMFDFFEHGGKLALVLEHVEGVNLNRLLQHLATRQQKLADAAVYYLVQCIASALAHAHGATDEHGSPTPVIHRNLHPENIVIGWDGQVRLTGFGIGKILGRTPDTIAGVVKGAPGYMAPEQVRAERVTVKADIYGVGLLLWSLLTGRRPAADGTRPVAITTIRPEIPRPIVALLDTALAPAPDDRKLSCQEIEQTLAKVARPEKGKAELVTRVQSAHATIELEDADPEEDRRPTIPVKGKGGQTSRPAADAARRLAKDLFAKDARGEKPKPGIAQADTARPPAAAAAAAVAGGPRKDGPPGARAAEPITIPAPAVEPPPLPSDRKGGAGKPPEVRKPALPDRETFGRLYEASKRAAERDAAAAEEEAAGGMPTLPGDEPSFDEEDDDATLPGSGTASSRFGISIAPIPEAIRFGPPPALPADLAPVFFGPPPPKPPSGAPLTPSGVAVPLGASGLTPPGGMPAVAGSGLTPPGVTVPVPVGSPGLVPPGGGPHGGRAGLTGGASSEPPLSAGPSSRRRRGPAQLWQAPRSLPSMIGTVAVSAITATVVAVLWIYVARRERPVVAVTAQVEETPAVEPVISAAPVPAPAPATAAKRGAGARTPAKASAAASASAAAAAASASAAAAAASASAAAAAASASAAAAAASASAAAAAASASAAAAAPPPASRTPAASPARAEPSVASLAKGQGLLTVGYPDAGGVYVNGKFVGPVNEALVVRCGRYFVRVGKAGNTKFPEWLSAGVTAQVPCQGAARIDIKPPAPPKKRAR</sequence>
<feature type="compositionally biased region" description="Basic and acidic residues" evidence="7">
    <location>
        <begin position="329"/>
        <end position="348"/>
    </location>
</feature>
<dbReference type="GO" id="GO:0005524">
    <property type="term" value="F:ATP binding"/>
    <property type="evidence" value="ECO:0007669"/>
    <property type="project" value="UniProtKB-KW"/>
</dbReference>
<dbReference type="PROSITE" id="PS50011">
    <property type="entry name" value="PROTEIN_KINASE_DOM"/>
    <property type="match status" value="1"/>
</dbReference>
<evidence type="ECO:0000256" key="7">
    <source>
        <dbReference type="SAM" id="MobiDB-lite"/>
    </source>
</evidence>
<evidence type="ECO:0000256" key="2">
    <source>
        <dbReference type="ARBA" id="ARBA00022741"/>
    </source>
</evidence>
<feature type="compositionally biased region" description="Low complexity" evidence="7">
    <location>
        <begin position="580"/>
        <end position="592"/>
    </location>
</feature>
<gene>
    <name evidence="10" type="ORF">SOCE26_101070</name>
</gene>
<accession>A0A2L0FAV4</accession>
<keyword evidence="2" id="KW-0547">Nucleotide-binding</keyword>
<feature type="compositionally biased region" description="Basic and acidic residues" evidence="7">
    <location>
        <begin position="400"/>
        <end position="439"/>
    </location>
</feature>
<evidence type="ECO:0000313" key="10">
    <source>
        <dbReference type="EMBL" id="AUX48569.1"/>
    </source>
</evidence>
<dbReference type="InterPro" id="IPR001859">
    <property type="entry name" value="Ribosomal_P1/P2_euk"/>
</dbReference>
<evidence type="ECO:0000256" key="1">
    <source>
        <dbReference type="ARBA" id="ARBA00022679"/>
    </source>
</evidence>
<evidence type="ECO:0000256" key="5">
    <source>
        <dbReference type="ARBA" id="ARBA00022980"/>
    </source>
</evidence>
<evidence type="ECO:0000259" key="9">
    <source>
        <dbReference type="PROSITE" id="PS50011"/>
    </source>
</evidence>
<dbReference type="GO" id="GO:0006412">
    <property type="term" value="P:translation"/>
    <property type="evidence" value="ECO:0007669"/>
    <property type="project" value="InterPro"/>
</dbReference>
<keyword evidence="8" id="KW-1133">Transmembrane helix</keyword>
<keyword evidence="6" id="KW-0687">Ribonucleoprotein</keyword>
<dbReference type="GO" id="GO:0004674">
    <property type="term" value="F:protein serine/threonine kinase activity"/>
    <property type="evidence" value="ECO:0007669"/>
    <property type="project" value="UniProtKB-EC"/>
</dbReference>
<dbReference type="InterPro" id="IPR011009">
    <property type="entry name" value="Kinase-like_dom_sf"/>
</dbReference>
<keyword evidence="1 10" id="KW-0808">Transferase</keyword>
<feature type="region of interest" description="Disordered" evidence="7">
    <location>
        <begin position="296"/>
        <end position="477"/>
    </location>
</feature>
<dbReference type="CDD" id="cd14014">
    <property type="entry name" value="STKc_PknB_like"/>
    <property type="match status" value="1"/>
</dbReference>
<feature type="domain" description="Protein kinase" evidence="9">
    <location>
        <begin position="14"/>
        <end position="275"/>
    </location>
</feature>
<evidence type="ECO:0000256" key="3">
    <source>
        <dbReference type="ARBA" id="ARBA00022777"/>
    </source>
</evidence>
<dbReference type="PANTHER" id="PTHR43289">
    <property type="entry name" value="MITOGEN-ACTIVATED PROTEIN KINASE KINASE KINASE 20-RELATED"/>
    <property type="match status" value="1"/>
</dbReference>
<feature type="compositionally biased region" description="Acidic residues" evidence="7">
    <location>
        <begin position="457"/>
        <end position="466"/>
    </location>
</feature>
<dbReference type="EMBL" id="CP012673">
    <property type="protein sequence ID" value="AUX48569.1"/>
    <property type="molecule type" value="Genomic_DNA"/>
</dbReference>
<dbReference type="EC" id="2.7.11.1" evidence="10"/>
<dbReference type="SUPFAM" id="SSF56112">
    <property type="entry name" value="Protein kinase-like (PK-like)"/>
    <property type="match status" value="1"/>
</dbReference>
<keyword evidence="4" id="KW-0067">ATP-binding</keyword>
<keyword evidence="8" id="KW-0812">Transmembrane</keyword>
<dbReference type="RefSeq" id="WP_104986408.1">
    <property type="nucleotide sequence ID" value="NZ_CP012673.1"/>
</dbReference>
<keyword evidence="8" id="KW-0472">Membrane</keyword>
<reference evidence="10 11" key="1">
    <citation type="submission" date="2015-09" db="EMBL/GenBank/DDBJ databases">
        <title>Sorangium comparison.</title>
        <authorList>
            <person name="Zaburannyi N."/>
            <person name="Bunk B."/>
            <person name="Overmann J."/>
            <person name="Mueller R."/>
        </authorList>
    </citation>
    <scope>NUCLEOTIDE SEQUENCE [LARGE SCALE GENOMIC DNA]</scope>
    <source>
        <strain evidence="10 11">So ce26</strain>
    </source>
</reference>
<evidence type="ECO:0000256" key="4">
    <source>
        <dbReference type="ARBA" id="ARBA00022840"/>
    </source>
</evidence>
<dbReference type="GO" id="GO:1990904">
    <property type="term" value="C:ribonucleoprotein complex"/>
    <property type="evidence" value="ECO:0007669"/>
    <property type="project" value="UniProtKB-KW"/>
</dbReference>
<dbReference type="Gene3D" id="3.30.200.20">
    <property type="entry name" value="Phosphorylase Kinase, domain 1"/>
    <property type="match status" value="1"/>
</dbReference>
<feature type="region of interest" description="Disordered" evidence="7">
    <location>
        <begin position="555"/>
        <end position="603"/>
    </location>
</feature>
<dbReference type="PANTHER" id="PTHR43289:SF6">
    <property type="entry name" value="SERINE_THREONINE-PROTEIN KINASE NEKL-3"/>
    <property type="match status" value="1"/>
</dbReference>